<protein>
    <recommendedName>
        <fullName evidence="1">ATPase AAA-type core domain-containing protein</fullName>
    </recommendedName>
</protein>
<evidence type="ECO:0000313" key="2">
    <source>
        <dbReference type="EMBL" id="KGT74263.1"/>
    </source>
</evidence>
<proteinExistence type="predicted"/>
<dbReference type="GO" id="GO:0005524">
    <property type="term" value="F:ATP binding"/>
    <property type="evidence" value="ECO:0007669"/>
    <property type="project" value="InterPro"/>
</dbReference>
<dbReference type="InterPro" id="IPR051396">
    <property type="entry name" value="Bact_Antivir_Def_Nuclease"/>
</dbReference>
<organism evidence="2 3">
    <name type="scientific">Bradyrhizobium japonicum</name>
    <dbReference type="NCBI Taxonomy" id="375"/>
    <lineage>
        <taxon>Bacteria</taxon>
        <taxon>Pseudomonadati</taxon>
        <taxon>Pseudomonadota</taxon>
        <taxon>Alphaproteobacteria</taxon>
        <taxon>Hyphomicrobiales</taxon>
        <taxon>Nitrobacteraceae</taxon>
        <taxon>Bradyrhizobium</taxon>
    </lineage>
</organism>
<dbReference type="Pfam" id="PF13304">
    <property type="entry name" value="AAA_21"/>
    <property type="match status" value="1"/>
</dbReference>
<dbReference type="AlphaFoldDB" id="A0A0A3YKM4"/>
<dbReference type="InterPro" id="IPR003959">
    <property type="entry name" value="ATPase_AAA_core"/>
</dbReference>
<sequence length="492" mass="55393">MASYVFGWDIGDPLSEEVNWDLAFVPLSSRHDDVRHSLFRMVEGQKRQIAEEALARQRAGETSMPLEIPDILQPFKEAFWHLLAPKKLIEVNTRDQQIYFETEGKKFPTESLSSGEREVVNIVFDFILRGPEDCVIVFDEPELHLHPELSYKLLQTLASAGKRNQFLFSTHSPEIISASLENTVVFVRQPQTDIDNQALIVKRDDQTHHALQALGQSIGIISLGKKLVLIEGEEASLDKLTYSAVLKNRFPEFVLVPAGGKDSIRSFADAYSNIVSKTIWGVRFYLLCDRDAANILGSNAVTKSESDRITVLPRYHLENYFLDERIFASCFEQIEPASSWLRNATEIKKRLLKIATEAVPYAVALNVTAAMRAKVGNVSVMPRGAVEAKSPAALCQLMEAKLDNEMSRVQAGLDKKLVSDLVTSEFERLSKAVETDDPIWRSDLPGRFILNKFASEADISVGRLKQLYLSNARPEEAFQDIIAIFERFRSVS</sequence>
<gene>
    <name evidence="2" type="ORF">MA20_39935</name>
</gene>
<dbReference type="GO" id="GO:0016887">
    <property type="term" value="F:ATP hydrolysis activity"/>
    <property type="evidence" value="ECO:0007669"/>
    <property type="project" value="InterPro"/>
</dbReference>
<reference evidence="2 3" key="1">
    <citation type="submission" date="2014-09" db="EMBL/GenBank/DDBJ databases">
        <title>Draft genome of Bradyrhizobium japonicum Is-34.</title>
        <authorList>
            <person name="Tsurumaru H."/>
            <person name="Yamakawa T."/>
            <person name="Hashimoto S."/>
            <person name="Okizaki K."/>
            <person name="Kanesaki Y."/>
            <person name="Yoshikawa H."/>
            <person name="Yajima S."/>
        </authorList>
    </citation>
    <scope>NUCLEOTIDE SEQUENCE [LARGE SCALE GENOMIC DNA]</scope>
    <source>
        <strain evidence="2 3">Is-34</strain>
    </source>
</reference>
<accession>A0A0A3YKM4</accession>
<evidence type="ECO:0000259" key="1">
    <source>
        <dbReference type="Pfam" id="PF13304"/>
    </source>
</evidence>
<comment type="caution">
    <text evidence="2">The sequence shown here is derived from an EMBL/GenBank/DDBJ whole genome shotgun (WGS) entry which is preliminary data.</text>
</comment>
<dbReference type="InterPro" id="IPR027417">
    <property type="entry name" value="P-loop_NTPase"/>
</dbReference>
<dbReference type="Proteomes" id="UP000030377">
    <property type="component" value="Unassembled WGS sequence"/>
</dbReference>
<evidence type="ECO:0000313" key="3">
    <source>
        <dbReference type="Proteomes" id="UP000030377"/>
    </source>
</evidence>
<dbReference type="PANTHER" id="PTHR43581:SF4">
    <property type="entry name" value="ATP_GTP PHOSPHATASE"/>
    <property type="match status" value="1"/>
</dbReference>
<dbReference type="EMBL" id="JRPN01000035">
    <property type="protein sequence ID" value="KGT74263.1"/>
    <property type="molecule type" value="Genomic_DNA"/>
</dbReference>
<dbReference type="Gene3D" id="3.40.50.300">
    <property type="entry name" value="P-loop containing nucleotide triphosphate hydrolases"/>
    <property type="match status" value="1"/>
</dbReference>
<dbReference type="PANTHER" id="PTHR43581">
    <property type="entry name" value="ATP/GTP PHOSPHATASE"/>
    <property type="match status" value="1"/>
</dbReference>
<dbReference type="SUPFAM" id="SSF52540">
    <property type="entry name" value="P-loop containing nucleoside triphosphate hydrolases"/>
    <property type="match status" value="1"/>
</dbReference>
<name>A0A0A3YKM4_BRAJP</name>
<feature type="domain" description="ATPase AAA-type core" evidence="1">
    <location>
        <begin position="99"/>
        <end position="177"/>
    </location>
</feature>